<keyword evidence="1" id="KW-0560">Oxidoreductase</keyword>
<dbReference type="GO" id="GO:0019464">
    <property type="term" value="P:glycine decarboxylation via glycine cleavage system"/>
    <property type="evidence" value="ECO:0007669"/>
    <property type="project" value="TreeGrafter"/>
</dbReference>
<dbReference type="PANTHER" id="PTHR11773">
    <property type="entry name" value="GLYCINE DEHYDROGENASE, DECARBOXYLATING"/>
    <property type="match status" value="1"/>
</dbReference>
<dbReference type="GO" id="GO:0005960">
    <property type="term" value="C:glycine cleavage complex"/>
    <property type="evidence" value="ECO:0007669"/>
    <property type="project" value="TreeGrafter"/>
</dbReference>
<feature type="domain" description="Glycine cleavage system P-protein N-terminal" evidence="3">
    <location>
        <begin position="122"/>
        <end position="196"/>
    </location>
</feature>
<evidence type="ECO:0000313" key="5">
    <source>
        <dbReference type="Proteomes" id="UP000583944"/>
    </source>
</evidence>
<evidence type="ECO:0000256" key="2">
    <source>
        <dbReference type="SAM" id="Phobius"/>
    </source>
</evidence>
<dbReference type="GO" id="GO:0004375">
    <property type="term" value="F:glycine dehydrogenase (decarboxylating) activity"/>
    <property type="evidence" value="ECO:0007669"/>
    <property type="project" value="InterPro"/>
</dbReference>
<reference evidence="4 5" key="1">
    <citation type="journal article" date="2019" name="Genome Biol. Evol.">
        <title>Nanopore Sequencing Significantly Improves Genome Assembly of the Protozoan Parasite Trypanosoma cruzi.</title>
        <authorList>
            <person name="Diaz-Viraque F."/>
            <person name="Pita S."/>
            <person name="Greif G."/>
            <person name="de Souza R.C.M."/>
            <person name="Iraola G."/>
            <person name="Robello C."/>
        </authorList>
    </citation>
    <scope>NUCLEOTIDE SEQUENCE [LARGE SCALE GENOMIC DNA]</scope>
    <source>
        <strain evidence="4 5">Berenice</strain>
    </source>
</reference>
<feature type="transmembrane region" description="Helical" evidence="2">
    <location>
        <begin position="12"/>
        <end position="39"/>
    </location>
</feature>
<evidence type="ECO:0000256" key="1">
    <source>
        <dbReference type="ARBA" id="ARBA00023002"/>
    </source>
</evidence>
<dbReference type="SUPFAM" id="SSF53383">
    <property type="entry name" value="PLP-dependent transferases"/>
    <property type="match status" value="1"/>
</dbReference>
<keyword evidence="2" id="KW-1133">Transmembrane helix</keyword>
<dbReference type="InterPro" id="IPR020581">
    <property type="entry name" value="GDC_P"/>
</dbReference>
<dbReference type="GO" id="GO:0030170">
    <property type="term" value="F:pyridoxal phosphate binding"/>
    <property type="evidence" value="ECO:0007669"/>
    <property type="project" value="TreeGrafter"/>
</dbReference>
<dbReference type="Proteomes" id="UP000583944">
    <property type="component" value="Unassembled WGS sequence"/>
</dbReference>
<feature type="transmembrane region" description="Helical" evidence="2">
    <location>
        <begin position="45"/>
        <end position="70"/>
    </location>
</feature>
<keyword evidence="2" id="KW-0472">Membrane</keyword>
<dbReference type="InterPro" id="IPR049315">
    <property type="entry name" value="GDC-P_N"/>
</dbReference>
<dbReference type="EMBL" id="JABDHM010000041">
    <property type="protein sequence ID" value="KAF5221158.1"/>
    <property type="molecule type" value="Genomic_DNA"/>
</dbReference>
<dbReference type="VEuPathDB" id="TriTrypDB:ECC02_005872"/>
<dbReference type="Pfam" id="PF02347">
    <property type="entry name" value="GDC-P"/>
    <property type="match status" value="1"/>
</dbReference>
<dbReference type="PANTHER" id="PTHR11773:SF1">
    <property type="entry name" value="GLYCINE DEHYDROGENASE (DECARBOXYLATING), MITOCHONDRIAL"/>
    <property type="match status" value="1"/>
</dbReference>
<evidence type="ECO:0000259" key="3">
    <source>
        <dbReference type="Pfam" id="PF02347"/>
    </source>
</evidence>
<evidence type="ECO:0000313" key="4">
    <source>
        <dbReference type="EMBL" id="KAF5221158.1"/>
    </source>
</evidence>
<comment type="caution">
    <text evidence="4">The sequence shown here is derived from an EMBL/GenBank/DDBJ whole genome shotgun (WGS) entry which is preliminary data.</text>
</comment>
<dbReference type="InterPro" id="IPR015424">
    <property type="entry name" value="PyrdxlP-dep_Trfase"/>
</dbReference>
<dbReference type="AlphaFoldDB" id="A0A7J6Y4Z6"/>
<accession>A0A7J6Y4Z6</accession>
<dbReference type="GO" id="GO:0016594">
    <property type="term" value="F:glycine binding"/>
    <property type="evidence" value="ECO:0007669"/>
    <property type="project" value="TreeGrafter"/>
</dbReference>
<proteinExistence type="predicted"/>
<gene>
    <name evidence="4" type="ORF">ECC02_005872</name>
</gene>
<dbReference type="GO" id="GO:0005739">
    <property type="term" value="C:mitochondrion"/>
    <property type="evidence" value="ECO:0007669"/>
    <property type="project" value="TreeGrafter"/>
</dbReference>
<sequence>MWCAGMKIGIAHINACLFSLTILSFLVVVVVILMGYYYYYFDYCLSLFLFFNYILYLFLWIFNCEAQFFIQSKRKLTRVREREREKEGDEHISNIIMYRCFHHFSTLPLAFVRWTATNSYVNRHIGPSAAELISMLRIIGKESLSDLMTAAIPENILRSPLKEAPAMSEQDALSLLHSLGSRNKVLKSMIGQGYYEPGHTTCFFFFFFFFFFSTLTSASSYTLPSECRRGGRAATKVSCCEATAIERTFRCGGPVQCPAVGAQPRCLDILEADGARFPAGQLACLWKLADPVVAEIASWHYCLDAVWRLGCVRSDFCAVRCFSVWGKPYHRNRI</sequence>
<organism evidence="4 5">
    <name type="scientific">Trypanosoma cruzi</name>
    <dbReference type="NCBI Taxonomy" id="5693"/>
    <lineage>
        <taxon>Eukaryota</taxon>
        <taxon>Discoba</taxon>
        <taxon>Euglenozoa</taxon>
        <taxon>Kinetoplastea</taxon>
        <taxon>Metakinetoplastina</taxon>
        <taxon>Trypanosomatida</taxon>
        <taxon>Trypanosomatidae</taxon>
        <taxon>Trypanosoma</taxon>
        <taxon>Schizotrypanum</taxon>
    </lineage>
</organism>
<keyword evidence="2" id="KW-0812">Transmembrane</keyword>
<protein>
    <recommendedName>
        <fullName evidence="3">Glycine cleavage system P-protein N-terminal domain-containing protein</fullName>
    </recommendedName>
</protein>
<feature type="transmembrane region" description="Helical" evidence="2">
    <location>
        <begin position="202"/>
        <end position="223"/>
    </location>
</feature>
<name>A0A7J6Y4Z6_TRYCR</name>